<evidence type="ECO:0000256" key="1">
    <source>
        <dbReference type="SAM" id="Phobius"/>
    </source>
</evidence>
<dbReference type="OrthoDB" id="655954at2"/>
<evidence type="ECO:0000313" key="2">
    <source>
        <dbReference type="EMBL" id="EIJ36339.1"/>
    </source>
</evidence>
<dbReference type="RefSeq" id="WP_002710215.1">
    <property type="nucleotide sequence ID" value="NZ_JH651384.1"/>
</dbReference>
<evidence type="ECO:0000313" key="3">
    <source>
        <dbReference type="Proteomes" id="UP000005317"/>
    </source>
</evidence>
<feature type="transmembrane region" description="Helical" evidence="1">
    <location>
        <begin position="41"/>
        <end position="58"/>
    </location>
</feature>
<accession>A0A656HM10</accession>
<keyword evidence="1" id="KW-0812">Transmembrane</keyword>
<sequence length="284" mass="32161">MLLTIVILLTLLTQVGGLLWLLSLRLANLTRPPSRWLRRLSGLAVFLLLYAVSVAVVVPELAAKGGRVPLPCFATEDTPLEPANLGYCLLMRNYVKPTIKTHLTDVARQFQQTYPDTTVRYLDAGFPFLDGFPLLPHLSHTDGGKVDLAYFYQRKATGEPVDFSPAWLGYWFYEQPSSPKEQACPGKPAGCAGILTGYNPVMRLMRWTLHAPACCCNYWRWMRKKSCWNRICKRSWACRRPISAFRAVMPHGMTTTSTRSGESLLRFQPQRFPDQCLLLVLVHV</sequence>
<dbReference type="EMBL" id="JH651384">
    <property type="protein sequence ID" value="EIJ36339.1"/>
    <property type="molecule type" value="Genomic_DNA"/>
</dbReference>
<reference evidence="3" key="1">
    <citation type="journal article" date="2011" name="Stand. Genomic Sci.">
        <title>Genome sequence of the filamentous, gliding Thiothrix nivea neotype strain (JP2(T)).</title>
        <authorList>
            <person name="Lapidus A."/>
            <person name="Nolan M."/>
            <person name="Lucas S."/>
            <person name="Glavina Del Rio T."/>
            <person name="Tice H."/>
            <person name="Cheng J.F."/>
            <person name="Tapia R."/>
            <person name="Han C."/>
            <person name="Goodwin L."/>
            <person name="Pitluck S."/>
            <person name="Liolios K."/>
            <person name="Pagani I."/>
            <person name="Ivanova N."/>
            <person name="Huntemann M."/>
            <person name="Mavromatis K."/>
            <person name="Mikhailova N."/>
            <person name="Pati A."/>
            <person name="Chen A."/>
            <person name="Palaniappan K."/>
            <person name="Land M."/>
            <person name="Brambilla E.M."/>
            <person name="Rohde M."/>
            <person name="Abt B."/>
            <person name="Verbarg S."/>
            <person name="Goker M."/>
            <person name="Bristow J."/>
            <person name="Eisen J.A."/>
            <person name="Markowitz V."/>
            <person name="Hugenholtz P."/>
            <person name="Kyrpides N.C."/>
            <person name="Klenk H.P."/>
            <person name="Woyke T."/>
        </authorList>
    </citation>
    <scope>NUCLEOTIDE SEQUENCE [LARGE SCALE GENOMIC DNA]</scope>
    <source>
        <strain evidence="3">ATCC 35100 / DSM 5205 / JP2</strain>
    </source>
</reference>
<protein>
    <submittedName>
        <fullName evidence="2">Uncharacterized protein</fullName>
    </submittedName>
</protein>
<proteinExistence type="predicted"/>
<keyword evidence="1" id="KW-1133">Transmembrane helix</keyword>
<keyword evidence="3" id="KW-1185">Reference proteome</keyword>
<dbReference type="Proteomes" id="UP000005317">
    <property type="component" value="Unassembled WGS sequence"/>
</dbReference>
<dbReference type="AlphaFoldDB" id="A0A656HM10"/>
<organism evidence="2 3">
    <name type="scientific">Thiothrix nivea (strain ATCC 35100 / DSM 5205 / JP2)</name>
    <dbReference type="NCBI Taxonomy" id="870187"/>
    <lineage>
        <taxon>Bacteria</taxon>
        <taxon>Pseudomonadati</taxon>
        <taxon>Pseudomonadota</taxon>
        <taxon>Gammaproteobacteria</taxon>
        <taxon>Thiotrichales</taxon>
        <taxon>Thiotrichaceae</taxon>
        <taxon>Thiothrix</taxon>
    </lineage>
</organism>
<dbReference type="Gene3D" id="3.30.1380.10">
    <property type="match status" value="1"/>
</dbReference>
<name>A0A656HM10_THINJ</name>
<keyword evidence="1" id="KW-0472">Membrane</keyword>
<dbReference type="InterPro" id="IPR009045">
    <property type="entry name" value="Zn_M74/Hedgehog-like"/>
</dbReference>
<gene>
    <name evidence="2" type="ORF">Thini_3839</name>
</gene>